<dbReference type="OrthoDB" id="100830at2157"/>
<dbReference type="STRING" id="1432656.X802_09205"/>
<dbReference type="KEGG" id="tgy:X802_09205"/>
<dbReference type="GeneID" id="27135825"/>
<gene>
    <name evidence="2" type="ORF">X802_09205</name>
</gene>
<sequence length="260" mass="29037">MKKDVYQMVAIAMISFGLLVNFVPAASYYLNTYIHVPYKGNIIKNSTFSYYAFVGSFRDNKSMEDYDLGMIINITYLGNSRYQVKYALYKLLPDGGKDGINLDILPKFPFYATGGVVSISKGQRTLTSEDRLIKLLFPSNPPYGCLLNNTTHTYPNRFYGFPKVIICTSNPNHSIYAIYGNSRLVAINIMPKNMSLLTSIVTLPKTTSSPVIAIYLGKGNTVPPQDWEGWVRYGFGISFPLNVGFVILGILLLIVASRRG</sequence>
<keyword evidence="1" id="KW-0472">Membrane</keyword>
<dbReference type="EMBL" id="CP007140">
    <property type="protein sequence ID" value="AJC72816.1"/>
    <property type="molecule type" value="Genomic_DNA"/>
</dbReference>
<keyword evidence="1" id="KW-0812">Transmembrane</keyword>
<evidence type="ECO:0000313" key="3">
    <source>
        <dbReference type="Proteomes" id="UP000062043"/>
    </source>
</evidence>
<organism evidence="2 3">
    <name type="scientific">Thermococcus guaymasensis DSM 11113</name>
    <dbReference type="NCBI Taxonomy" id="1432656"/>
    <lineage>
        <taxon>Archaea</taxon>
        <taxon>Methanobacteriati</taxon>
        <taxon>Methanobacteriota</taxon>
        <taxon>Thermococci</taxon>
        <taxon>Thermococcales</taxon>
        <taxon>Thermococcaceae</taxon>
        <taxon>Thermococcus</taxon>
    </lineage>
</organism>
<dbReference type="PATRIC" id="fig|1432656.3.peg.1795"/>
<accession>A0A0X1KNL2</accession>
<name>A0A0X1KNL2_9EURY</name>
<dbReference type="AlphaFoldDB" id="A0A0X1KNL2"/>
<proteinExistence type="predicted"/>
<keyword evidence="1" id="KW-1133">Transmembrane helix</keyword>
<dbReference type="RefSeq" id="WP_062373129.1">
    <property type="nucleotide sequence ID" value="NZ_CP007140.1"/>
</dbReference>
<evidence type="ECO:0000313" key="2">
    <source>
        <dbReference type="EMBL" id="AJC72816.1"/>
    </source>
</evidence>
<keyword evidence="3" id="KW-1185">Reference proteome</keyword>
<dbReference type="Proteomes" id="UP000062043">
    <property type="component" value="Chromosome"/>
</dbReference>
<reference evidence="2 3" key="1">
    <citation type="submission" date="2014-01" db="EMBL/GenBank/DDBJ databases">
        <title>Genome sequencing of Thermococcus guaymasensis.</title>
        <authorList>
            <person name="Zhang X."/>
            <person name="Alvare G."/>
            <person name="Fristensky B."/>
            <person name="Chen L."/>
            <person name="Suen T."/>
            <person name="Chen Q."/>
            <person name="Ma K."/>
        </authorList>
    </citation>
    <scope>NUCLEOTIDE SEQUENCE [LARGE SCALE GENOMIC DNA]</scope>
    <source>
        <strain evidence="2 3">DSM 11113</strain>
    </source>
</reference>
<feature type="transmembrane region" description="Helical" evidence="1">
    <location>
        <begin position="230"/>
        <end position="256"/>
    </location>
</feature>
<protein>
    <submittedName>
        <fullName evidence="2">Uncharacterized protein</fullName>
    </submittedName>
</protein>
<evidence type="ECO:0000256" key="1">
    <source>
        <dbReference type="SAM" id="Phobius"/>
    </source>
</evidence>